<feature type="chain" id="PRO_5044741883" description="Receptor-like serine/threonine-protein kinase" evidence="22">
    <location>
        <begin position="28"/>
        <end position="805"/>
    </location>
</feature>
<dbReference type="InterPro" id="IPR000858">
    <property type="entry name" value="S_locus_glycoprot_dom"/>
</dbReference>
<dbReference type="GO" id="GO:0005886">
    <property type="term" value="C:plasma membrane"/>
    <property type="evidence" value="ECO:0007669"/>
    <property type="project" value="UniProtKB-SubCell"/>
</dbReference>
<dbReference type="Pfam" id="PF01453">
    <property type="entry name" value="B_lectin"/>
    <property type="match status" value="1"/>
</dbReference>
<evidence type="ECO:0000256" key="22">
    <source>
        <dbReference type="SAM" id="SignalP"/>
    </source>
</evidence>
<dbReference type="PROSITE" id="PS50927">
    <property type="entry name" value="BULB_LECTIN"/>
    <property type="match status" value="1"/>
</dbReference>
<keyword evidence="5 20" id="KW-0808">Transferase</keyword>
<dbReference type="Pfam" id="PF00954">
    <property type="entry name" value="S_locus_glycop"/>
    <property type="match status" value="1"/>
</dbReference>
<feature type="signal peptide" evidence="22">
    <location>
        <begin position="1"/>
        <end position="27"/>
    </location>
</feature>
<dbReference type="AlphaFoldDB" id="A0ABD3KB64"/>
<evidence type="ECO:0000313" key="26">
    <source>
        <dbReference type="Proteomes" id="UP001634007"/>
    </source>
</evidence>
<evidence type="ECO:0000256" key="9">
    <source>
        <dbReference type="ARBA" id="ARBA00022737"/>
    </source>
</evidence>
<evidence type="ECO:0000256" key="17">
    <source>
        <dbReference type="ARBA" id="ARBA00023180"/>
    </source>
</evidence>
<keyword evidence="16" id="KW-0675">Receptor</keyword>
<organism evidence="25 26">
    <name type="scientific">Eucalyptus globulus</name>
    <name type="common">Tasmanian blue gum</name>
    <dbReference type="NCBI Taxonomy" id="34317"/>
    <lineage>
        <taxon>Eukaryota</taxon>
        <taxon>Viridiplantae</taxon>
        <taxon>Streptophyta</taxon>
        <taxon>Embryophyta</taxon>
        <taxon>Tracheophyta</taxon>
        <taxon>Spermatophyta</taxon>
        <taxon>Magnoliopsida</taxon>
        <taxon>eudicotyledons</taxon>
        <taxon>Gunneridae</taxon>
        <taxon>Pentapetalae</taxon>
        <taxon>rosids</taxon>
        <taxon>malvids</taxon>
        <taxon>Myrtales</taxon>
        <taxon>Myrtaceae</taxon>
        <taxon>Myrtoideae</taxon>
        <taxon>Eucalypteae</taxon>
        <taxon>Eucalyptus</taxon>
    </lineage>
</organism>
<keyword evidence="17" id="KW-0325">Glycoprotein</keyword>
<keyword evidence="7 22" id="KW-0732">Signal</keyword>
<protein>
    <recommendedName>
        <fullName evidence="20">Receptor-like serine/threonine-protein kinase</fullName>
        <ecNumber evidence="20">2.7.11.1</ecNumber>
    </recommendedName>
</protein>
<feature type="transmembrane region" description="Helical" evidence="21">
    <location>
        <begin position="444"/>
        <end position="468"/>
    </location>
</feature>
<keyword evidence="12 20" id="KW-0067">ATP-binding</keyword>
<dbReference type="CDD" id="cd14066">
    <property type="entry name" value="STKc_IRAK"/>
    <property type="match status" value="1"/>
</dbReference>
<dbReference type="InterPro" id="IPR000719">
    <property type="entry name" value="Prot_kinase_dom"/>
</dbReference>
<evidence type="ECO:0000256" key="16">
    <source>
        <dbReference type="ARBA" id="ARBA00023170"/>
    </source>
</evidence>
<comment type="catalytic activity">
    <reaction evidence="19 20">
        <text>L-seryl-[protein] + ATP = O-phospho-L-seryl-[protein] + ADP + H(+)</text>
        <dbReference type="Rhea" id="RHEA:17989"/>
        <dbReference type="Rhea" id="RHEA-COMP:9863"/>
        <dbReference type="Rhea" id="RHEA-COMP:11604"/>
        <dbReference type="ChEBI" id="CHEBI:15378"/>
        <dbReference type="ChEBI" id="CHEBI:29999"/>
        <dbReference type="ChEBI" id="CHEBI:30616"/>
        <dbReference type="ChEBI" id="CHEBI:83421"/>
        <dbReference type="ChEBI" id="CHEBI:456216"/>
        <dbReference type="EC" id="2.7.11.1"/>
    </reaction>
</comment>
<dbReference type="FunFam" id="3.30.200.20:FF:000059">
    <property type="entry name" value="S-receptor-like serine/threonine-protein kinase"/>
    <property type="match status" value="1"/>
</dbReference>
<evidence type="ECO:0000256" key="21">
    <source>
        <dbReference type="SAM" id="Phobius"/>
    </source>
</evidence>
<evidence type="ECO:0000256" key="5">
    <source>
        <dbReference type="ARBA" id="ARBA00022679"/>
    </source>
</evidence>
<sequence length="805" mass="88284">MSMETGHPKQRQLQALLFLCTIAIASSDILPGSTLRASEPAWPSPSSTFSLGFAPAEPATNPPTFVAAIAYSGGVIVWSAGHGAAVDSAGSLQFLPSGNLRLVNGSGAVFWESNTANRGVSSASLDDSGDLSLKTGDVSIWSSFRNPTDTVLPGQNFSAGMVLRSGSHSFTLLRTGNLTLTWNDSTVYWNRGVNSSVDGDPWKTATPKQVQNFSFNLRSPSLGLQSIGILSVSDPMLKNPAIMAYSNDYVQGSDIFRFLRLDVDGNLRIYSSARGSGTATMTWAAVLDQCQVHGYCGHMGICYYRDHEFQPSCECPSGNFEPIDEKDSRKGCKRKVEIRDCPGNYTMLELNHTQFLQYPTQASGSQEVFAANLSSCRMNCLGSNSCVASTSMNDGTRDCYTKSLGFLSGYRALMLPSTSYVKVCGPVLRNPPDNSKSDPSRSRVSVLIIIVMASLLGFLMFQGGLWLLCRGNGAKFGPHYALLEYASNVPVQFCFKDIWRATNGFKHRIRAGGGLGIYYKGTLVDGTVVAVKRLEGIKPGEKEFRAEVAKICCTHHLNLVRLIGFCSERTNRLLVYEFMKNGSLDSFLFSAKENSGKLLSWNRRFDIAVGIAKGIRYLHEECQEPIIHGDIKPENILLDETYNARVSDFGLTKLLNFGDDAGPDSPSFRGTRGYLAPEQLANQPATSKSDVYSFGLLLLEMVGGKRNFEASSAETNGRKFSEWAREEHEKGGNARGIMDMRLLEDDRNGVDFHRVRRVMAVSFWCTQERPSLRPAMGRAVQMLEGVADVERPPLSPKSAEEFVFF</sequence>
<dbReference type="PROSITE" id="PS50011">
    <property type="entry name" value="PROTEIN_KINASE_DOM"/>
    <property type="match status" value="1"/>
</dbReference>
<evidence type="ECO:0000256" key="10">
    <source>
        <dbReference type="ARBA" id="ARBA00022741"/>
    </source>
</evidence>
<gene>
    <name evidence="25" type="ORF">ACJRO7_025940</name>
</gene>
<dbReference type="InterPro" id="IPR036426">
    <property type="entry name" value="Bulb-type_lectin_dom_sf"/>
</dbReference>
<evidence type="ECO:0000256" key="3">
    <source>
        <dbReference type="ARBA" id="ARBA00022527"/>
    </source>
</evidence>
<dbReference type="PANTHER" id="PTHR47974">
    <property type="entry name" value="OS07G0415500 PROTEIN"/>
    <property type="match status" value="1"/>
</dbReference>
<name>A0ABD3KB64_EUCGL</name>
<evidence type="ECO:0000259" key="24">
    <source>
        <dbReference type="PROSITE" id="PS50927"/>
    </source>
</evidence>
<keyword evidence="9" id="KW-0677">Repeat</keyword>
<keyword evidence="26" id="KW-1185">Reference proteome</keyword>
<dbReference type="GO" id="GO:0004674">
    <property type="term" value="F:protein serine/threonine kinase activity"/>
    <property type="evidence" value="ECO:0007669"/>
    <property type="project" value="UniProtKB-KW"/>
</dbReference>
<comment type="catalytic activity">
    <reaction evidence="18 20">
        <text>L-threonyl-[protein] + ATP = O-phospho-L-threonyl-[protein] + ADP + H(+)</text>
        <dbReference type="Rhea" id="RHEA:46608"/>
        <dbReference type="Rhea" id="RHEA-COMP:11060"/>
        <dbReference type="Rhea" id="RHEA-COMP:11605"/>
        <dbReference type="ChEBI" id="CHEBI:15378"/>
        <dbReference type="ChEBI" id="CHEBI:30013"/>
        <dbReference type="ChEBI" id="CHEBI:30616"/>
        <dbReference type="ChEBI" id="CHEBI:61977"/>
        <dbReference type="ChEBI" id="CHEBI:456216"/>
        <dbReference type="EC" id="2.7.11.1"/>
    </reaction>
</comment>
<feature type="domain" description="Bulb-type lectin" evidence="24">
    <location>
        <begin position="26"/>
        <end position="146"/>
    </location>
</feature>
<accession>A0ABD3KB64</accession>
<comment type="caution">
    <text evidence="25">The sequence shown here is derived from an EMBL/GenBank/DDBJ whole genome shotgun (WGS) entry which is preliminary data.</text>
</comment>
<keyword evidence="6 21" id="KW-0812">Transmembrane</keyword>
<dbReference type="PANTHER" id="PTHR47974:SF9">
    <property type="entry name" value="RECEPTOR-LIKE SERINE_THREONINE-PROTEIN KINASE"/>
    <property type="match status" value="1"/>
</dbReference>
<dbReference type="Pfam" id="PF00069">
    <property type="entry name" value="Pkinase"/>
    <property type="match status" value="1"/>
</dbReference>
<evidence type="ECO:0000256" key="15">
    <source>
        <dbReference type="ARBA" id="ARBA00023157"/>
    </source>
</evidence>
<evidence type="ECO:0000256" key="8">
    <source>
        <dbReference type="ARBA" id="ARBA00022734"/>
    </source>
</evidence>
<dbReference type="SMART" id="SM00108">
    <property type="entry name" value="B_lectin"/>
    <property type="match status" value="1"/>
</dbReference>
<dbReference type="SUPFAM" id="SSF51110">
    <property type="entry name" value="alpha-D-mannose-specific plant lectins"/>
    <property type="match status" value="1"/>
</dbReference>
<dbReference type="InterPro" id="IPR008271">
    <property type="entry name" value="Ser/Thr_kinase_AS"/>
</dbReference>
<keyword evidence="13 21" id="KW-1133">Transmembrane helix</keyword>
<dbReference type="Gene3D" id="3.30.200.20">
    <property type="entry name" value="Phosphorylase Kinase, domain 1"/>
    <property type="match status" value="1"/>
</dbReference>
<comment type="subcellular location">
    <subcellularLocation>
        <location evidence="1">Cell membrane</location>
        <topology evidence="1">Single-pass type I membrane protein</topology>
    </subcellularLocation>
</comment>
<keyword evidence="8" id="KW-0430">Lectin</keyword>
<evidence type="ECO:0000256" key="1">
    <source>
        <dbReference type="ARBA" id="ARBA00004251"/>
    </source>
</evidence>
<proteinExistence type="inferred from homology"/>
<evidence type="ECO:0000256" key="14">
    <source>
        <dbReference type="ARBA" id="ARBA00023136"/>
    </source>
</evidence>
<evidence type="ECO:0000313" key="25">
    <source>
        <dbReference type="EMBL" id="KAL3737095.1"/>
    </source>
</evidence>
<dbReference type="FunFam" id="2.90.10.10:FF:000025">
    <property type="entry name" value="G-type lectin S-receptor-like serine/threonine-protein kinase"/>
    <property type="match status" value="1"/>
</dbReference>
<evidence type="ECO:0000256" key="20">
    <source>
        <dbReference type="PIRNR" id="PIRNR000641"/>
    </source>
</evidence>
<dbReference type="GO" id="GO:0030246">
    <property type="term" value="F:carbohydrate binding"/>
    <property type="evidence" value="ECO:0007669"/>
    <property type="project" value="UniProtKB-KW"/>
</dbReference>
<dbReference type="InterPro" id="IPR001480">
    <property type="entry name" value="Bulb-type_lectin_dom"/>
</dbReference>
<evidence type="ECO:0000256" key="18">
    <source>
        <dbReference type="ARBA" id="ARBA00047899"/>
    </source>
</evidence>
<keyword evidence="15" id="KW-1015">Disulfide bond</keyword>
<dbReference type="Proteomes" id="UP001634007">
    <property type="component" value="Unassembled WGS sequence"/>
</dbReference>
<dbReference type="EMBL" id="JBJKBG010000006">
    <property type="protein sequence ID" value="KAL3737095.1"/>
    <property type="molecule type" value="Genomic_DNA"/>
</dbReference>
<dbReference type="FunFam" id="2.90.10.10:FF:000016">
    <property type="entry name" value="G-type lectin S-receptor-like serine/threonine-protein kinase"/>
    <property type="match status" value="1"/>
</dbReference>
<dbReference type="Gene3D" id="2.90.10.10">
    <property type="entry name" value="Bulb-type lectin domain"/>
    <property type="match status" value="2"/>
</dbReference>
<keyword evidence="3 20" id="KW-0723">Serine/threonine-protein kinase</keyword>
<evidence type="ECO:0000256" key="19">
    <source>
        <dbReference type="ARBA" id="ARBA00048679"/>
    </source>
</evidence>
<evidence type="ECO:0000256" key="12">
    <source>
        <dbReference type="ARBA" id="ARBA00022840"/>
    </source>
</evidence>
<dbReference type="FunFam" id="1.10.510.10:FF:000384">
    <property type="entry name" value="G-type lectin S-receptor-like serine/threonine-protein kinase"/>
    <property type="match status" value="1"/>
</dbReference>
<keyword evidence="2" id="KW-1003">Cell membrane</keyword>
<evidence type="ECO:0000256" key="7">
    <source>
        <dbReference type="ARBA" id="ARBA00022729"/>
    </source>
</evidence>
<reference evidence="25 26" key="1">
    <citation type="submission" date="2024-11" db="EMBL/GenBank/DDBJ databases">
        <title>Chromosome-level genome assembly of Eucalyptus globulus Labill. provides insights into its genome evolution.</title>
        <authorList>
            <person name="Li X."/>
        </authorList>
    </citation>
    <scope>NUCLEOTIDE SEQUENCE [LARGE SCALE GENOMIC DNA]</scope>
    <source>
        <strain evidence="25">CL2024</strain>
        <tissue evidence="25">Fresh tender leaves</tissue>
    </source>
</reference>
<comment type="similarity">
    <text evidence="20">Belongs to the protein kinase superfamily. Ser/Thr protein kinase family.</text>
</comment>
<dbReference type="PIRSF" id="PIRSF000641">
    <property type="entry name" value="SRK"/>
    <property type="match status" value="1"/>
</dbReference>
<evidence type="ECO:0000259" key="23">
    <source>
        <dbReference type="PROSITE" id="PS50011"/>
    </source>
</evidence>
<keyword evidence="10 20" id="KW-0547">Nucleotide-binding</keyword>
<dbReference type="InterPro" id="IPR011009">
    <property type="entry name" value="Kinase-like_dom_sf"/>
</dbReference>
<dbReference type="SUPFAM" id="SSF56112">
    <property type="entry name" value="Protein kinase-like (PK-like)"/>
    <property type="match status" value="1"/>
</dbReference>
<evidence type="ECO:0000256" key="2">
    <source>
        <dbReference type="ARBA" id="ARBA00022475"/>
    </source>
</evidence>
<dbReference type="InterPro" id="IPR024171">
    <property type="entry name" value="SRK-like_kinase"/>
</dbReference>
<keyword evidence="14 21" id="KW-0472">Membrane</keyword>
<evidence type="ECO:0000256" key="4">
    <source>
        <dbReference type="ARBA" id="ARBA00022536"/>
    </source>
</evidence>
<feature type="domain" description="Protein kinase" evidence="23">
    <location>
        <begin position="504"/>
        <end position="794"/>
    </location>
</feature>
<dbReference type="SMART" id="SM00220">
    <property type="entry name" value="S_TKc"/>
    <property type="match status" value="1"/>
</dbReference>
<dbReference type="PROSITE" id="PS00108">
    <property type="entry name" value="PROTEIN_KINASE_ST"/>
    <property type="match status" value="1"/>
</dbReference>
<dbReference type="GO" id="GO:0005524">
    <property type="term" value="F:ATP binding"/>
    <property type="evidence" value="ECO:0007669"/>
    <property type="project" value="UniProtKB-KW"/>
</dbReference>
<evidence type="ECO:0000256" key="11">
    <source>
        <dbReference type="ARBA" id="ARBA00022777"/>
    </source>
</evidence>
<keyword evidence="4" id="KW-0245">EGF-like domain</keyword>
<keyword evidence="11 20" id="KW-0418">Kinase</keyword>
<evidence type="ECO:0000256" key="13">
    <source>
        <dbReference type="ARBA" id="ARBA00022989"/>
    </source>
</evidence>
<dbReference type="Gene3D" id="1.10.510.10">
    <property type="entry name" value="Transferase(Phosphotransferase) domain 1"/>
    <property type="match status" value="1"/>
</dbReference>
<dbReference type="EC" id="2.7.11.1" evidence="20"/>
<evidence type="ECO:0000256" key="6">
    <source>
        <dbReference type="ARBA" id="ARBA00022692"/>
    </source>
</evidence>